<name>A0ABD7X6W4_PEDPE</name>
<evidence type="ECO:0000313" key="7">
    <source>
        <dbReference type="EMBL" id="WEA57351.1"/>
    </source>
</evidence>
<keyword evidence="2 3" id="KW-0786">Thiamine pyrophosphate</keyword>
<dbReference type="RefSeq" id="WP_115154810.1">
    <property type="nucleotide sequence ID" value="NZ_CAKMAM010000001.1"/>
</dbReference>
<dbReference type="Proteomes" id="UP001214131">
    <property type="component" value="Chromosome"/>
</dbReference>
<dbReference type="InterPro" id="IPR011766">
    <property type="entry name" value="TPP_enzyme_TPP-bd"/>
</dbReference>
<dbReference type="NCBIfam" id="NF006378">
    <property type="entry name" value="PRK08617.1"/>
    <property type="match status" value="1"/>
</dbReference>
<dbReference type="CDD" id="cd07035">
    <property type="entry name" value="TPP_PYR_POX_like"/>
    <property type="match status" value="1"/>
</dbReference>
<comment type="similarity">
    <text evidence="1 3">Belongs to the TPP enzyme family.</text>
</comment>
<dbReference type="Gene3D" id="3.40.50.970">
    <property type="match status" value="2"/>
</dbReference>
<protein>
    <submittedName>
        <fullName evidence="7">Acetolactate synthase AlsS</fullName>
        <ecNumber evidence="7">2.2.1.6</ecNumber>
    </submittedName>
</protein>
<evidence type="ECO:0000259" key="6">
    <source>
        <dbReference type="Pfam" id="PF02776"/>
    </source>
</evidence>
<dbReference type="InterPro" id="IPR012000">
    <property type="entry name" value="Thiamin_PyroP_enz_cen_dom"/>
</dbReference>
<dbReference type="Pfam" id="PF02776">
    <property type="entry name" value="TPP_enzyme_N"/>
    <property type="match status" value="1"/>
</dbReference>
<dbReference type="NCBIfam" id="TIGR02418">
    <property type="entry name" value="acolac_catab"/>
    <property type="match status" value="1"/>
</dbReference>
<dbReference type="InterPro" id="IPR029035">
    <property type="entry name" value="DHS-like_NAD/FAD-binding_dom"/>
</dbReference>
<feature type="domain" description="Thiamine pyrophosphate enzyme TPP-binding" evidence="5">
    <location>
        <begin position="393"/>
        <end position="540"/>
    </location>
</feature>
<evidence type="ECO:0000256" key="1">
    <source>
        <dbReference type="ARBA" id="ARBA00007812"/>
    </source>
</evidence>
<dbReference type="EMBL" id="CP118739">
    <property type="protein sequence ID" value="WEA57351.1"/>
    <property type="molecule type" value="Genomic_DNA"/>
</dbReference>
<keyword evidence="7" id="KW-0808">Transferase</keyword>
<dbReference type="InterPro" id="IPR029061">
    <property type="entry name" value="THDP-binding"/>
</dbReference>
<dbReference type="Gene3D" id="3.40.50.1220">
    <property type="entry name" value="TPP-binding domain"/>
    <property type="match status" value="1"/>
</dbReference>
<feature type="domain" description="Thiamine pyrophosphate enzyme N-terminal TPP-binding" evidence="6">
    <location>
        <begin position="3"/>
        <end position="114"/>
    </location>
</feature>
<dbReference type="PANTHER" id="PTHR18968:SF129">
    <property type="entry name" value="ACETOLACTATE SYNTHASE"/>
    <property type="match status" value="1"/>
</dbReference>
<reference evidence="7 8" key="1">
    <citation type="submission" date="2023-02" db="EMBL/GenBank/DDBJ databases">
        <title>Comparative genomics and fermentation flavor characterization of five lactic acid bacteria reveal flavor biosynthesis metabolic pathways in fermented muskmelon puree.</title>
        <authorList>
            <person name="Yuan L."/>
            <person name="Li M."/>
            <person name="Xu X."/>
            <person name="Lao F."/>
            <person name="Wu J."/>
        </authorList>
    </citation>
    <scope>NUCLEOTIDE SEQUENCE [LARGE SCALE GENOMIC DNA]</scope>
    <source>
        <strain evidence="7 8">Ca-4</strain>
    </source>
</reference>
<evidence type="ECO:0000256" key="3">
    <source>
        <dbReference type="RuleBase" id="RU362132"/>
    </source>
</evidence>
<dbReference type="GO" id="GO:0030976">
    <property type="term" value="F:thiamine pyrophosphate binding"/>
    <property type="evidence" value="ECO:0007669"/>
    <property type="project" value="UniProtKB-ARBA"/>
</dbReference>
<sequence>MSMNGADLIVDTLIKNGVKYVFQLPGGKLGPLLMALKKREKEIEVVTVRHEQNAGFMAQGIGRITGRPGVVMTTSGPGALNLVTPLATATSDGDPVLAISGQVPQAKLLTPYPQNPNISGVMNDSTVTKYAKEIEDTGALADEVANAYITSINGNPGAVFMDVPGNVLLAETEKEGLEFTAIADQLANTISDEKTISDTVGKIKQAKRPVIIVGARAMDESAAKAIQAFVRKTGIPVVETFEATGLLTHEFNENYVGRVGLFNNLPGDELVYNSDLVITLGLNLVEYWASVWNSDKKTVVDIDIVVDHLDETFIPDTLVLGNIAKNLKNITKTISEQDITDEWKSTVHTLQEKLLMKKQVPETISSDSLHPLEIVSSLQKVIDKHPDTTVVMDGGSHEVWMGSYLNVYRPKHFLMSDGQQTLGVGLPWAISAAFLRPNEKILSSGGDGSFMFSSQELATVAHYKLNIVQVIWVDKEYNMVEFQQELDYQGQEEGVDIDYIGYKEMAESYGIKASRVHSKEALDAALIEAYRTTEPMVIEVIEDNKQNIHLRDKDELKKY</sequence>
<dbReference type="Pfam" id="PF02775">
    <property type="entry name" value="TPP_enzyme_C"/>
    <property type="match status" value="1"/>
</dbReference>
<dbReference type="InterPro" id="IPR045229">
    <property type="entry name" value="TPP_enz"/>
</dbReference>
<dbReference type="AlphaFoldDB" id="A0ABD7X6W4"/>
<evidence type="ECO:0000259" key="4">
    <source>
        <dbReference type="Pfam" id="PF00205"/>
    </source>
</evidence>
<evidence type="ECO:0000259" key="5">
    <source>
        <dbReference type="Pfam" id="PF02775"/>
    </source>
</evidence>
<accession>A0ABD7X6W4</accession>
<dbReference type="SUPFAM" id="SSF52467">
    <property type="entry name" value="DHS-like NAD/FAD-binding domain"/>
    <property type="match status" value="1"/>
</dbReference>
<dbReference type="EC" id="2.2.1.6" evidence="7"/>
<gene>
    <name evidence="7" type="primary">alsS</name>
    <name evidence="7" type="ORF">PWB86_00235</name>
</gene>
<dbReference type="GO" id="GO:0003984">
    <property type="term" value="F:acetolactate synthase activity"/>
    <property type="evidence" value="ECO:0007669"/>
    <property type="project" value="UniProtKB-EC"/>
</dbReference>
<dbReference type="InterPro" id="IPR012782">
    <property type="entry name" value="Acetolactate_synth_catblc"/>
</dbReference>
<evidence type="ECO:0000313" key="8">
    <source>
        <dbReference type="Proteomes" id="UP001214131"/>
    </source>
</evidence>
<dbReference type="SUPFAM" id="SSF52518">
    <property type="entry name" value="Thiamin diphosphate-binding fold (THDP-binding)"/>
    <property type="match status" value="2"/>
</dbReference>
<dbReference type="PANTHER" id="PTHR18968">
    <property type="entry name" value="THIAMINE PYROPHOSPHATE ENZYMES"/>
    <property type="match status" value="1"/>
</dbReference>
<evidence type="ECO:0000256" key="2">
    <source>
        <dbReference type="ARBA" id="ARBA00023052"/>
    </source>
</evidence>
<dbReference type="Pfam" id="PF00205">
    <property type="entry name" value="TPP_enzyme_M"/>
    <property type="match status" value="1"/>
</dbReference>
<dbReference type="InterPro" id="IPR012001">
    <property type="entry name" value="Thiamin_PyroP_enz_TPP-bd_dom"/>
</dbReference>
<dbReference type="FunFam" id="3.40.50.970:FF:000007">
    <property type="entry name" value="Acetolactate synthase"/>
    <property type="match status" value="1"/>
</dbReference>
<feature type="domain" description="Thiamine pyrophosphate enzyme central" evidence="4">
    <location>
        <begin position="198"/>
        <end position="329"/>
    </location>
</feature>
<organism evidence="7 8">
    <name type="scientific">Pediococcus pentosaceus</name>
    <dbReference type="NCBI Taxonomy" id="1255"/>
    <lineage>
        <taxon>Bacteria</taxon>
        <taxon>Bacillati</taxon>
        <taxon>Bacillota</taxon>
        <taxon>Bacilli</taxon>
        <taxon>Lactobacillales</taxon>
        <taxon>Lactobacillaceae</taxon>
        <taxon>Pediococcus</taxon>
    </lineage>
</organism>
<proteinExistence type="inferred from homology"/>